<comment type="caution">
    <text evidence="1">The sequence shown here is derived from an EMBL/GenBank/DDBJ whole genome shotgun (WGS) entry which is preliminary data.</text>
</comment>
<reference evidence="1 2" key="1">
    <citation type="submission" date="2014-02" db="EMBL/GenBank/DDBJ databases">
        <title>Draft genome of Erwinia mallotivora strain BT-MARDI, a papaya dieback pathogen.</title>
        <authorList>
            <person name="Redzuan R."/>
            <person name="Abu Bakar N."/>
            <person name="Badrun R."/>
            <person name="Mohd Raih M.F."/>
            <person name="Rozano L."/>
            <person name="Mat Amin N."/>
        </authorList>
    </citation>
    <scope>NUCLEOTIDE SEQUENCE [LARGE SCALE GENOMIC DNA]</scope>
    <source>
        <strain evidence="1 2">BT-MARDI</strain>
    </source>
</reference>
<dbReference type="AlphaFoldDB" id="A0A014M6U6"/>
<proteinExistence type="predicted"/>
<organism evidence="1 2">
    <name type="scientific">Erwinia mallotivora</name>
    <dbReference type="NCBI Taxonomy" id="69222"/>
    <lineage>
        <taxon>Bacteria</taxon>
        <taxon>Pseudomonadati</taxon>
        <taxon>Pseudomonadota</taxon>
        <taxon>Gammaproteobacteria</taxon>
        <taxon>Enterobacterales</taxon>
        <taxon>Erwiniaceae</taxon>
        <taxon>Erwinia</taxon>
    </lineage>
</organism>
<evidence type="ECO:0000313" key="2">
    <source>
        <dbReference type="Proteomes" id="UP000019918"/>
    </source>
</evidence>
<accession>A0A014M6U6</accession>
<dbReference type="EMBL" id="JFHN01000074">
    <property type="protein sequence ID" value="EXU73799.1"/>
    <property type="molecule type" value="Genomic_DNA"/>
</dbReference>
<sequence length="64" mass="7026">MKLTSNLLSVMTMVWRDTKVNTLVMQTMIPTVTSDAASISCGLIAVQVDSLAHQGWFTCHSEPE</sequence>
<name>A0A014M6U6_9GAMM</name>
<dbReference type="Proteomes" id="UP000019918">
    <property type="component" value="Unassembled WGS sequence"/>
</dbReference>
<protein>
    <submittedName>
        <fullName evidence="1">Uncharacterized protein</fullName>
    </submittedName>
</protein>
<evidence type="ECO:0000313" key="1">
    <source>
        <dbReference type="EMBL" id="EXU73799.1"/>
    </source>
</evidence>
<gene>
    <name evidence="1" type="ORF">BG55_21545</name>
</gene>
<keyword evidence="2" id="KW-1185">Reference proteome</keyword>
<dbReference type="STRING" id="69222.BG55_21545"/>